<gene>
    <name evidence="2" type="ORF">P5S46_12330</name>
</gene>
<dbReference type="Pfam" id="PF13614">
    <property type="entry name" value="AAA_31"/>
    <property type="match status" value="1"/>
</dbReference>
<dbReference type="AlphaFoldDB" id="A0AAJ5Z4H2"/>
<protein>
    <submittedName>
        <fullName evidence="2">ParA family protein</fullName>
    </submittedName>
</protein>
<dbReference type="RefSeq" id="WP_277856016.1">
    <property type="nucleotide sequence ID" value="NZ_CP120942.1"/>
</dbReference>
<proteinExistence type="predicted"/>
<dbReference type="InterPro" id="IPR027417">
    <property type="entry name" value="P-loop_NTPase"/>
</dbReference>
<dbReference type="PANTHER" id="PTHR13696:SF99">
    <property type="entry name" value="COBYRINIC ACID AC-DIAMIDE SYNTHASE"/>
    <property type="match status" value="1"/>
</dbReference>
<dbReference type="Gene3D" id="3.40.50.300">
    <property type="entry name" value="P-loop containing nucleotide triphosphate hydrolases"/>
    <property type="match status" value="1"/>
</dbReference>
<dbReference type="InterPro" id="IPR050678">
    <property type="entry name" value="DNA_Partitioning_ATPase"/>
</dbReference>
<dbReference type="Proteomes" id="UP001218423">
    <property type="component" value="Chromosome"/>
</dbReference>
<accession>A0AAJ5Z4H2</accession>
<reference evidence="2" key="1">
    <citation type="submission" date="2023-03" db="EMBL/GenBank/DDBJ databases">
        <title>Aeromonas caviae strain AC1520.</title>
        <authorList>
            <person name="Xie T."/>
            <person name="Zhang Q."/>
            <person name="Deng J."/>
            <person name="Li X."/>
        </authorList>
    </citation>
    <scope>NUCLEOTIDE SEQUENCE</scope>
    <source>
        <strain evidence="2">AC1520</strain>
    </source>
</reference>
<evidence type="ECO:0000313" key="2">
    <source>
        <dbReference type="EMBL" id="WFF96460.1"/>
    </source>
</evidence>
<dbReference type="PANTHER" id="PTHR13696">
    <property type="entry name" value="P-LOOP CONTAINING NUCLEOSIDE TRIPHOSPHATE HYDROLASE"/>
    <property type="match status" value="1"/>
</dbReference>
<dbReference type="EMBL" id="CP120942">
    <property type="protein sequence ID" value="WFF96460.1"/>
    <property type="molecule type" value="Genomic_DNA"/>
</dbReference>
<evidence type="ECO:0000313" key="3">
    <source>
        <dbReference type="Proteomes" id="UP001218423"/>
    </source>
</evidence>
<name>A0AAJ5Z4H2_AERCA</name>
<sequence>MANTITLYNNKGGVSKTTTLFNLGAYLASRMGQKVLMIDADPQCNLTELFFASNSKYYNDPDSILPGDSILDVFRPRLEGAASKIEVSHVKVAKSDVYDNLDLIRGDIEFSAMAETYFGSSISLAITPNINEKNTYLSFRRLVNDLEEKYGYAYILIDLGPSTGAITRLAFLASNKFLVPVTPDRFCYLGVRTLPKLIQSWLEHDKLVMSTMKPYGIDETYSKPVFCGIINQNFQLHRNIIKESYSTWANLIKKEIKANFLKIDGIEISKNLNKRDPFVCAIENIGQHAPVSQILGKAVFDLEKADTAYASINNTQFNGNVWTAWNNKTLKYAEAIKKIAEAVI</sequence>
<dbReference type="CDD" id="cd02042">
    <property type="entry name" value="ParAB_family"/>
    <property type="match status" value="1"/>
</dbReference>
<dbReference type="SUPFAM" id="SSF52540">
    <property type="entry name" value="P-loop containing nucleoside triphosphate hydrolases"/>
    <property type="match status" value="1"/>
</dbReference>
<feature type="domain" description="AAA" evidence="1">
    <location>
        <begin position="3"/>
        <end position="201"/>
    </location>
</feature>
<evidence type="ECO:0000259" key="1">
    <source>
        <dbReference type="Pfam" id="PF13614"/>
    </source>
</evidence>
<dbReference type="InterPro" id="IPR025669">
    <property type="entry name" value="AAA_dom"/>
</dbReference>
<organism evidence="2 3">
    <name type="scientific">Aeromonas caviae</name>
    <name type="common">Aeromonas punctata</name>
    <dbReference type="NCBI Taxonomy" id="648"/>
    <lineage>
        <taxon>Bacteria</taxon>
        <taxon>Pseudomonadati</taxon>
        <taxon>Pseudomonadota</taxon>
        <taxon>Gammaproteobacteria</taxon>
        <taxon>Aeromonadales</taxon>
        <taxon>Aeromonadaceae</taxon>
        <taxon>Aeromonas</taxon>
    </lineage>
</organism>